<keyword evidence="2" id="KW-1185">Reference proteome</keyword>
<sequence length="92" mass="10332">MDKNNLFVKIDYIINGSEDKSGENKVLHNTKIRNADIKATKYLIGGGVYNKSGGTIIFKAKNLEEIKNVTSQKPLVKDSFMRYDVVILPKSI</sequence>
<gene>
    <name evidence="1" type="ORF">Clopa_0236</name>
</gene>
<evidence type="ECO:0000313" key="2">
    <source>
        <dbReference type="Proteomes" id="UP000013523"/>
    </source>
</evidence>
<name>R4JWW0_CLOPA</name>
<evidence type="ECO:0008006" key="3">
    <source>
        <dbReference type="Google" id="ProtNLM"/>
    </source>
</evidence>
<dbReference type="EMBL" id="CP003261">
    <property type="protein sequence ID" value="AGK95302.1"/>
    <property type="molecule type" value="Genomic_DNA"/>
</dbReference>
<evidence type="ECO:0000313" key="1">
    <source>
        <dbReference type="EMBL" id="AGK95302.1"/>
    </source>
</evidence>
<dbReference type="AlphaFoldDB" id="R4JWW0"/>
<dbReference type="OrthoDB" id="1932288at2"/>
<dbReference type="STRING" id="86416.Clopa_0236"/>
<dbReference type="eggNOG" id="ENOG50323GQ">
    <property type="taxonomic scope" value="Bacteria"/>
</dbReference>
<organism evidence="1 2">
    <name type="scientific">Clostridium pasteurianum BC1</name>
    <dbReference type="NCBI Taxonomy" id="86416"/>
    <lineage>
        <taxon>Bacteria</taxon>
        <taxon>Bacillati</taxon>
        <taxon>Bacillota</taxon>
        <taxon>Clostridia</taxon>
        <taxon>Eubacteriales</taxon>
        <taxon>Clostridiaceae</taxon>
        <taxon>Clostridium</taxon>
    </lineage>
</organism>
<accession>R4JWW0</accession>
<dbReference type="PATRIC" id="fig|86416.3.peg.209"/>
<dbReference type="KEGG" id="cpas:Clopa_0236"/>
<protein>
    <recommendedName>
        <fullName evidence="3">YCII-related domain-containing protein</fullName>
    </recommendedName>
</protein>
<dbReference type="Proteomes" id="UP000013523">
    <property type="component" value="Chromosome"/>
</dbReference>
<dbReference type="RefSeq" id="WP_015613629.1">
    <property type="nucleotide sequence ID" value="NC_021182.1"/>
</dbReference>
<reference evidence="1 2" key="1">
    <citation type="submission" date="2012-01" db="EMBL/GenBank/DDBJ databases">
        <title>Complete sequence of chromosome of Clostridium pasteurianum BC1.</title>
        <authorList>
            <consortium name="US DOE Joint Genome Institute"/>
            <person name="Lucas S."/>
            <person name="Han J."/>
            <person name="Lapidus A."/>
            <person name="Cheng J.-F."/>
            <person name="Goodwin L."/>
            <person name="Pitluck S."/>
            <person name="Peters L."/>
            <person name="Mikhailova N."/>
            <person name="Teshima H."/>
            <person name="Detter J.C."/>
            <person name="Han C."/>
            <person name="Tapia R."/>
            <person name="Land M."/>
            <person name="Hauser L."/>
            <person name="Kyrpides N."/>
            <person name="Ivanova N."/>
            <person name="Pagani I."/>
            <person name="Dunn J."/>
            <person name="Taghavi S."/>
            <person name="Francis A."/>
            <person name="van der Lelie D."/>
            <person name="Woyke T."/>
        </authorList>
    </citation>
    <scope>NUCLEOTIDE SEQUENCE [LARGE SCALE GENOMIC DNA]</scope>
    <source>
        <strain evidence="1 2">BC1</strain>
    </source>
</reference>
<proteinExistence type="predicted"/>
<dbReference type="HOGENOM" id="CLU_2449448_0_0_9"/>